<dbReference type="Proteomes" id="UP000762676">
    <property type="component" value="Unassembled WGS sequence"/>
</dbReference>
<protein>
    <submittedName>
        <fullName evidence="2">Reverse transcriptase</fullName>
    </submittedName>
</protein>
<organism evidence="2 3">
    <name type="scientific">Elysia marginata</name>
    <dbReference type="NCBI Taxonomy" id="1093978"/>
    <lineage>
        <taxon>Eukaryota</taxon>
        <taxon>Metazoa</taxon>
        <taxon>Spiralia</taxon>
        <taxon>Lophotrochozoa</taxon>
        <taxon>Mollusca</taxon>
        <taxon>Gastropoda</taxon>
        <taxon>Heterobranchia</taxon>
        <taxon>Euthyneura</taxon>
        <taxon>Panpulmonata</taxon>
        <taxon>Sacoglossa</taxon>
        <taxon>Placobranchoidea</taxon>
        <taxon>Plakobranchidae</taxon>
        <taxon>Elysia</taxon>
    </lineage>
</organism>
<evidence type="ECO:0000313" key="2">
    <source>
        <dbReference type="EMBL" id="GFR70983.1"/>
    </source>
</evidence>
<reference evidence="2 3" key="1">
    <citation type="journal article" date="2021" name="Elife">
        <title>Chloroplast acquisition without the gene transfer in kleptoplastic sea slugs, Plakobranchus ocellatus.</title>
        <authorList>
            <person name="Maeda T."/>
            <person name="Takahashi S."/>
            <person name="Yoshida T."/>
            <person name="Shimamura S."/>
            <person name="Takaki Y."/>
            <person name="Nagai Y."/>
            <person name="Toyoda A."/>
            <person name="Suzuki Y."/>
            <person name="Arimoto A."/>
            <person name="Ishii H."/>
            <person name="Satoh N."/>
            <person name="Nishiyama T."/>
            <person name="Hasebe M."/>
            <person name="Maruyama T."/>
            <person name="Minagawa J."/>
            <person name="Obokata J."/>
            <person name="Shigenobu S."/>
        </authorList>
    </citation>
    <scope>NUCLEOTIDE SEQUENCE [LARGE SCALE GENOMIC DNA]</scope>
</reference>
<name>A0AAV4FE66_9GAST</name>
<keyword evidence="3" id="KW-1185">Reference proteome</keyword>
<gene>
    <name evidence="2" type="ORF">ElyMa_005666900</name>
</gene>
<keyword evidence="2" id="KW-0808">Transferase</keyword>
<evidence type="ECO:0000313" key="3">
    <source>
        <dbReference type="Proteomes" id="UP000762676"/>
    </source>
</evidence>
<proteinExistence type="predicted"/>
<keyword evidence="2" id="KW-0695">RNA-directed DNA polymerase</keyword>
<dbReference type="AlphaFoldDB" id="A0AAV4FE66"/>
<accession>A0AAV4FE66</accession>
<dbReference type="EMBL" id="BMAT01011347">
    <property type="protein sequence ID" value="GFR70983.1"/>
    <property type="molecule type" value="Genomic_DNA"/>
</dbReference>
<sequence length="228" mass="26119">MIYNDADDEDSDDDYDEDDVDDDDDDDESDYNAEEIQAEDQEEKLQQLKRSISQQQLQSNNGKIWILDSKVVLKLHSLIGDSTLEHKLATFADIIYQTSLETFGVMQYQAKGPPRRSRSQFKMDTLQGGAKTRCGSSNAASTQRKGVLDGCIDWKVSADLTKWDKHPDVIRRTTLKPEIVIHSPSTQNLIMVELQVPYESRVKQAHTYKKEKYQDLIKELEESTDLNL</sequence>
<feature type="region of interest" description="Disordered" evidence="1">
    <location>
        <begin position="1"/>
        <end position="35"/>
    </location>
</feature>
<dbReference type="GO" id="GO:0003964">
    <property type="term" value="F:RNA-directed DNA polymerase activity"/>
    <property type="evidence" value="ECO:0007669"/>
    <property type="project" value="UniProtKB-KW"/>
</dbReference>
<evidence type="ECO:0000256" key="1">
    <source>
        <dbReference type="SAM" id="MobiDB-lite"/>
    </source>
</evidence>
<comment type="caution">
    <text evidence="2">The sequence shown here is derived from an EMBL/GenBank/DDBJ whole genome shotgun (WGS) entry which is preliminary data.</text>
</comment>
<keyword evidence="2" id="KW-0548">Nucleotidyltransferase</keyword>